<gene>
    <name evidence="2" type="ORF">PSNMU_V1.4_AUG-EV-PASAV3_0115020</name>
</gene>
<name>A0A448ZQV4_9STRA</name>
<keyword evidence="3" id="KW-1185">Reference proteome</keyword>
<dbReference type="AlphaFoldDB" id="A0A448ZQV4"/>
<evidence type="ECO:0000256" key="1">
    <source>
        <dbReference type="SAM" id="MobiDB-lite"/>
    </source>
</evidence>
<evidence type="ECO:0000313" key="3">
    <source>
        <dbReference type="Proteomes" id="UP000291116"/>
    </source>
</evidence>
<sequence length="178" mass="19522">MRLIQSLACCLAFLSSGPPHTLLWWTVSLAVSASFASSTPHLWTSEHRRHASSSKMVPGGQGASTRAIDALRTRKRCPLRDINDNDNDCECECEPVWDRDDGNYDGDGISIGINTNDEDNFDASSSCWYPINRFALEKDHERRSVRAAEYAHGTADAKIGGESTDQIPSSTTGEGIFV</sequence>
<organism evidence="2 3">
    <name type="scientific">Pseudo-nitzschia multistriata</name>
    <dbReference type="NCBI Taxonomy" id="183589"/>
    <lineage>
        <taxon>Eukaryota</taxon>
        <taxon>Sar</taxon>
        <taxon>Stramenopiles</taxon>
        <taxon>Ochrophyta</taxon>
        <taxon>Bacillariophyta</taxon>
        <taxon>Bacillariophyceae</taxon>
        <taxon>Bacillariophycidae</taxon>
        <taxon>Bacillariales</taxon>
        <taxon>Bacillariaceae</taxon>
        <taxon>Pseudo-nitzschia</taxon>
    </lineage>
</organism>
<feature type="compositionally biased region" description="Polar residues" evidence="1">
    <location>
        <begin position="163"/>
        <end position="178"/>
    </location>
</feature>
<proteinExistence type="predicted"/>
<feature type="region of interest" description="Disordered" evidence="1">
    <location>
        <begin position="159"/>
        <end position="178"/>
    </location>
</feature>
<reference evidence="2 3" key="1">
    <citation type="submission" date="2019-01" db="EMBL/GenBank/DDBJ databases">
        <authorList>
            <person name="Ferrante I. M."/>
        </authorList>
    </citation>
    <scope>NUCLEOTIDE SEQUENCE [LARGE SCALE GENOMIC DNA]</scope>
    <source>
        <strain evidence="2 3">B856</strain>
    </source>
</reference>
<protein>
    <submittedName>
        <fullName evidence="2">Uncharacterized protein</fullName>
    </submittedName>
</protein>
<dbReference type="Proteomes" id="UP000291116">
    <property type="component" value="Unassembled WGS sequence"/>
</dbReference>
<dbReference type="EMBL" id="CAACVS010000643">
    <property type="protein sequence ID" value="VEU44396.1"/>
    <property type="molecule type" value="Genomic_DNA"/>
</dbReference>
<evidence type="ECO:0000313" key="2">
    <source>
        <dbReference type="EMBL" id="VEU44396.1"/>
    </source>
</evidence>
<accession>A0A448ZQV4</accession>